<dbReference type="GO" id="GO:0051536">
    <property type="term" value="F:iron-sulfur cluster binding"/>
    <property type="evidence" value="ECO:0007669"/>
    <property type="project" value="UniProtKB-KW"/>
</dbReference>
<evidence type="ECO:0000256" key="10">
    <source>
        <dbReference type="ARBA" id="ARBA00023014"/>
    </source>
</evidence>
<keyword evidence="12 13" id="KW-0464">Manganese</keyword>
<keyword evidence="5 13" id="KW-0540">Nuclease</keyword>
<dbReference type="PANTHER" id="PTHR36531">
    <property type="entry name" value="CRISPR-ASSOCIATED EXONUCLEASE CAS4"/>
    <property type="match status" value="1"/>
</dbReference>
<evidence type="ECO:0000256" key="3">
    <source>
        <dbReference type="ARBA" id="ARBA00012768"/>
    </source>
</evidence>
<evidence type="ECO:0000256" key="12">
    <source>
        <dbReference type="ARBA" id="ARBA00023211"/>
    </source>
</evidence>
<keyword evidence="7 13" id="KW-0378">Hydrolase</keyword>
<dbReference type="EC" id="3.1.12.1" evidence="3 13"/>
<dbReference type="InterPro" id="IPR051827">
    <property type="entry name" value="Cas4_exonuclease"/>
</dbReference>
<sequence>MKLSQGFFDEYRNFITPSEIIEFSYCKRFIYFMKCLGIEQHEENRYKVQVGREIHERRQDENSSYLRKKIGTVERMNDVSLVSRIWGIRGKVDEVHTLNDGTMAPLDYKFSKFDEKIYQTYKNQLILYALMIEEVFNKAVERGFLVYCRDGSRLVEVGISQKDKREISECVAEYKDVLNGYFPKGTRYKARCTDCCYKNICIG</sequence>
<keyword evidence="11 13" id="KW-0051">Antiviral defense</keyword>
<dbReference type="RefSeq" id="WP_114297818.1">
    <property type="nucleotide sequence ID" value="NZ_QPJT01000011.1"/>
</dbReference>
<dbReference type="InterPro" id="IPR011604">
    <property type="entry name" value="PDDEXK-like_dom_sf"/>
</dbReference>
<dbReference type="Proteomes" id="UP000253034">
    <property type="component" value="Unassembled WGS sequence"/>
</dbReference>
<protein>
    <recommendedName>
        <fullName evidence="4 13">CRISPR-associated exonuclease Cas4</fullName>
        <ecNumber evidence="3 13">3.1.12.1</ecNumber>
    </recommendedName>
</protein>
<dbReference type="InterPro" id="IPR013343">
    <property type="entry name" value="CRISPR-assoc_prot_Cas4"/>
</dbReference>
<evidence type="ECO:0000256" key="2">
    <source>
        <dbReference type="ARBA" id="ARBA00009189"/>
    </source>
</evidence>
<evidence type="ECO:0000256" key="8">
    <source>
        <dbReference type="ARBA" id="ARBA00022839"/>
    </source>
</evidence>
<comment type="similarity">
    <text evidence="2 13">Belongs to the CRISPR-associated exonuclease Cas4 family.</text>
</comment>
<reference evidence="15 16" key="1">
    <citation type="submission" date="2018-07" db="EMBL/GenBank/DDBJ databases">
        <title>Genomic Encyclopedia of Type Strains, Phase IV (KMG-IV): sequencing the most valuable type-strain genomes for metagenomic binning, comparative biology and taxonomic classification.</title>
        <authorList>
            <person name="Goeker M."/>
        </authorList>
    </citation>
    <scope>NUCLEOTIDE SEQUENCE [LARGE SCALE GENOMIC DNA]</scope>
    <source>
        <strain evidence="15 16">DSM 27016</strain>
    </source>
</reference>
<comment type="caution">
    <text evidence="15">The sequence shown here is derived from an EMBL/GenBank/DDBJ whole genome shotgun (WGS) entry which is preliminary data.</text>
</comment>
<organism evidence="15 16">
    <name type="scientific">Anaerobacterium chartisolvens</name>
    <dbReference type="NCBI Taxonomy" id="1297424"/>
    <lineage>
        <taxon>Bacteria</taxon>
        <taxon>Bacillati</taxon>
        <taxon>Bacillota</taxon>
        <taxon>Clostridia</taxon>
        <taxon>Eubacteriales</taxon>
        <taxon>Oscillospiraceae</taxon>
        <taxon>Anaerobacterium</taxon>
    </lineage>
</organism>
<comment type="function">
    <text evidence="13">CRISPR (clustered regularly interspaced short palindromic repeat) is an adaptive immune system that provides protection against mobile genetic elements (viruses, transposable elements and conjugative plasmids). CRISPR clusters contain sequences complementary to antecedent mobile elements and target invading nucleic acids. CRISPR clusters are transcribed and processed into CRISPR RNA (crRNA).</text>
</comment>
<dbReference type="NCBIfam" id="TIGR00372">
    <property type="entry name" value="cas4"/>
    <property type="match status" value="1"/>
</dbReference>
<evidence type="ECO:0000256" key="6">
    <source>
        <dbReference type="ARBA" id="ARBA00022723"/>
    </source>
</evidence>
<evidence type="ECO:0000259" key="14">
    <source>
        <dbReference type="Pfam" id="PF01930"/>
    </source>
</evidence>
<gene>
    <name evidence="15" type="ORF">DFR58_1113</name>
</gene>
<evidence type="ECO:0000313" key="16">
    <source>
        <dbReference type="Proteomes" id="UP000253034"/>
    </source>
</evidence>
<evidence type="ECO:0000256" key="5">
    <source>
        <dbReference type="ARBA" id="ARBA00022722"/>
    </source>
</evidence>
<evidence type="ECO:0000256" key="7">
    <source>
        <dbReference type="ARBA" id="ARBA00022801"/>
    </source>
</evidence>
<dbReference type="GO" id="GO:0051607">
    <property type="term" value="P:defense response to virus"/>
    <property type="evidence" value="ECO:0007669"/>
    <property type="project" value="UniProtKB-KW"/>
</dbReference>
<dbReference type="GO" id="GO:0046872">
    <property type="term" value="F:metal ion binding"/>
    <property type="evidence" value="ECO:0007669"/>
    <property type="project" value="UniProtKB-KW"/>
</dbReference>
<comment type="cofactor">
    <cofactor evidence="13">
        <name>iron-sulfur cluster</name>
        <dbReference type="ChEBI" id="CHEBI:30408"/>
    </cofactor>
</comment>
<feature type="domain" description="DUF83" evidence="14">
    <location>
        <begin position="18"/>
        <end position="202"/>
    </location>
</feature>
<name>A0A369B3Y4_9FIRM</name>
<proteinExistence type="inferred from homology"/>
<dbReference type="Pfam" id="PF01930">
    <property type="entry name" value="Cas_Cas4"/>
    <property type="match status" value="1"/>
</dbReference>
<dbReference type="AlphaFoldDB" id="A0A369B3Y4"/>
<keyword evidence="9 13" id="KW-0408">Iron</keyword>
<dbReference type="EMBL" id="QPJT01000011">
    <property type="protein sequence ID" value="RCX16260.1"/>
    <property type="molecule type" value="Genomic_DNA"/>
</dbReference>
<dbReference type="OrthoDB" id="9781776at2"/>
<evidence type="ECO:0000256" key="13">
    <source>
        <dbReference type="RuleBase" id="RU365022"/>
    </source>
</evidence>
<accession>A0A369B3Y4</accession>
<keyword evidence="6 13" id="KW-0479">Metal-binding</keyword>
<dbReference type="PANTHER" id="PTHR36531:SF6">
    <property type="entry name" value="DNA REPLICATION ATP-DEPENDENT HELICASE_NUCLEASE DNA2"/>
    <property type="match status" value="1"/>
</dbReference>
<evidence type="ECO:0000256" key="1">
    <source>
        <dbReference type="ARBA" id="ARBA00001966"/>
    </source>
</evidence>
<dbReference type="GO" id="GO:0004527">
    <property type="term" value="F:exonuclease activity"/>
    <property type="evidence" value="ECO:0007669"/>
    <property type="project" value="UniProtKB-KW"/>
</dbReference>
<evidence type="ECO:0000313" key="15">
    <source>
        <dbReference type="EMBL" id="RCX16260.1"/>
    </source>
</evidence>
<dbReference type="Gene3D" id="3.90.320.10">
    <property type="match status" value="1"/>
</dbReference>
<evidence type="ECO:0000256" key="9">
    <source>
        <dbReference type="ARBA" id="ARBA00023004"/>
    </source>
</evidence>
<evidence type="ECO:0000256" key="11">
    <source>
        <dbReference type="ARBA" id="ARBA00023118"/>
    </source>
</evidence>
<keyword evidence="10 13" id="KW-0411">Iron-sulfur</keyword>
<keyword evidence="8 13" id="KW-0269">Exonuclease</keyword>
<comment type="cofactor">
    <cofactor evidence="1">
        <name>[4Fe-4S] cluster</name>
        <dbReference type="ChEBI" id="CHEBI:49883"/>
    </cofactor>
</comment>
<dbReference type="InterPro" id="IPR022765">
    <property type="entry name" value="Dna2/Cas4_DUF83"/>
</dbReference>
<evidence type="ECO:0000256" key="4">
    <source>
        <dbReference type="ARBA" id="ARBA00020049"/>
    </source>
</evidence>
<keyword evidence="16" id="KW-1185">Reference proteome</keyword>
<comment type="cofactor">
    <cofactor evidence="13">
        <name>Mg(2+)</name>
        <dbReference type="ChEBI" id="CHEBI:18420"/>
    </cofactor>
    <cofactor evidence="13">
        <name>Mn(2+)</name>
        <dbReference type="ChEBI" id="CHEBI:29035"/>
    </cofactor>
    <text evidence="13">Mg(2+) or Mn(2+) required for ssDNA cleavage activity.</text>
</comment>